<comment type="caution">
    <text evidence="1">The sequence shown here is derived from an EMBL/GenBank/DDBJ whole genome shotgun (WGS) entry which is preliminary data.</text>
</comment>
<dbReference type="EMBL" id="QJTK01000005">
    <property type="protein sequence ID" value="PYF10378.1"/>
    <property type="molecule type" value="Genomic_DNA"/>
</dbReference>
<accession>A0A318U2H9</accession>
<name>A0A318U2H9_9RHOB</name>
<dbReference type="AlphaFoldDB" id="A0A318U2H9"/>
<dbReference type="Proteomes" id="UP000247727">
    <property type="component" value="Unassembled WGS sequence"/>
</dbReference>
<evidence type="ECO:0000313" key="2">
    <source>
        <dbReference type="Proteomes" id="UP000247727"/>
    </source>
</evidence>
<protein>
    <submittedName>
        <fullName evidence="1">Uncharacterized protein</fullName>
    </submittedName>
</protein>
<proteinExistence type="predicted"/>
<reference evidence="1 2" key="1">
    <citation type="submission" date="2018-06" db="EMBL/GenBank/DDBJ databases">
        <title>Genomic Encyclopedia of Type Strains, Phase III (KMG-III): the genomes of soil and plant-associated and newly described type strains.</title>
        <authorList>
            <person name="Whitman W."/>
        </authorList>
    </citation>
    <scope>NUCLEOTIDE SEQUENCE [LARGE SCALE GENOMIC DNA]</scope>
    <source>
        <strain evidence="1 2">JA737</strain>
    </source>
</reference>
<evidence type="ECO:0000313" key="1">
    <source>
        <dbReference type="EMBL" id="PYF10378.1"/>
    </source>
</evidence>
<gene>
    <name evidence="1" type="ORF">C8J30_105189</name>
</gene>
<sequence length="88" mass="10148">MLKIYDLDDIEDRGRTYLLVLRNQMTGSRVRVLVGKRRLSQGNIRLADFQDAPSIVVHEFEQGANHIRLDFVCVRLGKVARVKLRAAR</sequence>
<keyword evidence="2" id="KW-1185">Reference proteome</keyword>
<organism evidence="1 2">
    <name type="scientific">Rhodobacter viridis</name>
    <dbReference type="NCBI Taxonomy" id="1054202"/>
    <lineage>
        <taxon>Bacteria</taxon>
        <taxon>Pseudomonadati</taxon>
        <taxon>Pseudomonadota</taxon>
        <taxon>Alphaproteobacteria</taxon>
        <taxon>Rhodobacterales</taxon>
        <taxon>Rhodobacter group</taxon>
        <taxon>Rhodobacter</taxon>
    </lineage>
</organism>